<keyword evidence="3" id="KW-0325">Glycoprotein</keyword>
<dbReference type="OMA" id="GLQAKWA"/>
<dbReference type="EC" id="2.4.1.-" evidence="3"/>
<dbReference type="AlphaFoldDB" id="A0A087TVB0"/>
<keyword evidence="2 3" id="KW-0808">Transferase</keyword>
<feature type="transmembrane region" description="Helical" evidence="3">
    <location>
        <begin position="7"/>
        <end position="25"/>
    </location>
</feature>
<dbReference type="UniPathway" id="UPA00378"/>
<comment type="similarity">
    <text evidence="3">Belongs to the glycosyltransferase 11 family.</text>
</comment>
<reference evidence="4 5" key="1">
    <citation type="submission" date="2013-11" db="EMBL/GenBank/DDBJ databases">
        <title>Genome sequencing of Stegodyphus mimosarum.</title>
        <authorList>
            <person name="Bechsgaard J."/>
        </authorList>
    </citation>
    <scope>NUCLEOTIDE SEQUENCE [LARGE SCALE GENOMIC DNA]</scope>
</reference>
<organism evidence="4 5">
    <name type="scientific">Stegodyphus mimosarum</name>
    <name type="common">African social velvet spider</name>
    <dbReference type="NCBI Taxonomy" id="407821"/>
    <lineage>
        <taxon>Eukaryota</taxon>
        <taxon>Metazoa</taxon>
        <taxon>Ecdysozoa</taxon>
        <taxon>Arthropoda</taxon>
        <taxon>Chelicerata</taxon>
        <taxon>Arachnida</taxon>
        <taxon>Araneae</taxon>
        <taxon>Araneomorphae</taxon>
        <taxon>Entelegynae</taxon>
        <taxon>Eresoidea</taxon>
        <taxon>Eresidae</taxon>
        <taxon>Stegodyphus</taxon>
    </lineage>
</organism>
<keyword evidence="3" id="KW-1133">Transmembrane helix</keyword>
<keyword evidence="3" id="KW-0333">Golgi apparatus</keyword>
<accession>A0A087TVB0</accession>
<protein>
    <recommendedName>
        <fullName evidence="3">L-Fucosyltransferase</fullName>
        <ecNumber evidence="3">2.4.1.-</ecNumber>
    </recommendedName>
</protein>
<dbReference type="EMBL" id="KK116903">
    <property type="protein sequence ID" value="KFM69049.1"/>
    <property type="molecule type" value="Genomic_DNA"/>
</dbReference>
<dbReference type="CDD" id="cd11301">
    <property type="entry name" value="Fut1_Fut2_like"/>
    <property type="match status" value="1"/>
</dbReference>
<dbReference type="PANTHER" id="PTHR11927">
    <property type="entry name" value="GALACTOSIDE 2-L-FUCOSYLTRANSFERASE"/>
    <property type="match status" value="1"/>
</dbReference>
<sequence length="340" mass="39906">MKQIFKNLIFFVIVLNIVFLLIIQWPTGLLLSPEEALEPLTIHVNRGRLGNQMFTYATLYGLGRLNQRHVRLMPQNYNALNSYFKLRHSQVNEFTFKEKHPWPIGSWLQPHDSHIPNTTNIVKGQLYPTSFTFFHHVQDEIRDIFQFHDTIRDYAENVLRHVKLLRPWTEVYIGVHVRRGDYLSNSKGGWLRAFEGREVDIEYFRKAVDYFRLKYSNLTFIAVSDDREWCKKNLPQFHILTLPFSPSPAHDLAVMAECNHTIITYGTFSFWSGYLAGGEVTYFSDFVNPKRRRNFPEEKMYPPKWIGISTTPKGFWDSYKNPFLVQDGKNVSGSKEISSL</sequence>
<dbReference type="OrthoDB" id="10010525at2759"/>
<dbReference type="GO" id="GO:0005975">
    <property type="term" value="P:carbohydrate metabolic process"/>
    <property type="evidence" value="ECO:0007669"/>
    <property type="project" value="InterPro"/>
</dbReference>
<evidence type="ECO:0000256" key="1">
    <source>
        <dbReference type="ARBA" id="ARBA00022676"/>
    </source>
</evidence>
<keyword evidence="3" id="KW-0472">Membrane</keyword>
<feature type="non-terminal residue" evidence="4">
    <location>
        <position position="340"/>
    </location>
</feature>
<dbReference type="PANTHER" id="PTHR11927:SF9">
    <property type="entry name" value="L-FUCOSYLTRANSFERASE"/>
    <property type="match status" value="1"/>
</dbReference>
<evidence type="ECO:0000256" key="3">
    <source>
        <dbReference type="RuleBase" id="RU363129"/>
    </source>
</evidence>
<dbReference type="InterPro" id="IPR002516">
    <property type="entry name" value="Glyco_trans_11"/>
</dbReference>
<dbReference type="GO" id="GO:0008107">
    <property type="term" value="F:galactoside 2-alpha-L-fucosyltransferase activity"/>
    <property type="evidence" value="ECO:0007669"/>
    <property type="project" value="InterPro"/>
</dbReference>
<keyword evidence="1 3" id="KW-0328">Glycosyltransferase</keyword>
<comment type="pathway">
    <text evidence="3">Protein modification; protein glycosylation.</text>
</comment>
<evidence type="ECO:0000313" key="4">
    <source>
        <dbReference type="EMBL" id="KFM69049.1"/>
    </source>
</evidence>
<gene>
    <name evidence="4" type="ORF">X975_11937</name>
</gene>
<dbReference type="Pfam" id="PF01531">
    <property type="entry name" value="Glyco_transf_11"/>
    <property type="match status" value="1"/>
</dbReference>
<name>A0A087TVB0_STEMI</name>
<keyword evidence="3" id="KW-0812">Transmembrane</keyword>
<keyword evidence="5" id="KW-1185">Reference proteome</keyword>
<dbReference type="GO" id="GO:0032580">
    <property type="term" value="C:Golgi cisterna membrane"/>
    <property type="evidence" value="ECO:0007669"/>
    <property type="project" value="UniProtKB-SubCell"/>
</dbReference>
<dbReference type="STRING" id="407821.A0A087TVB0"/>
<comment type="subcellular location">
    <subcellularLocation>
        <location evidence="3">Golgi apparatus</location>
        <location evidence="3">Golgi stack membrane</location>
        <topology evidence="3">Single-pass type II membrane protein</topology>
    </subcellularLocation>
</comment>
<keyword evidence="3" id="KW-0735">Signal-anchor</keyword>
<evidence type="ECO:0000256" key="2">
    <source>
        <dbReference type="ARBA" id="ARBA00022679"/>
    </source>
</evidence>
<dbReference type="Proteomes" id="UP000054359">
    <property type="component" value="Unassembled WGS sequence"/>
</dbReference>
<proteinExistence type="inferred from homology"/>
<evidence type="ECO:0000313" key="5">
    <source>
        <dbReference type="Proteomes" id="UP000054359"/>
    </source>
</evidence>